<organism evidence="2 3">
    <name type="scientific">Intestinicryptomonas porci</name>
    <dbReference type="NCBI Taxonomy" id="2926320"/>
    <lineage>
        <taxon>Bacteria</taxon>
        <taxon>Pseudomonadati</taxon>
        <taxon>Verrucomicrobiota</taxon>
        <taxon>Opitutia</taxon>
        <taxon>Opitutales</taxon>
        <taxon>Intestinicryptomonaceae</taxon>
        <taxon>Intestinicryptomonas</taxon>
    </lineage>
</organism>
<feature type="signal peptide" evidence="1">
    <location>
        <begin position="1"/>
        <end position="22"/>
    </location>
</feature>
<dbReference type="RefSeq" id="WP_370396769.1">
    <property type="nucleotide sequence ID" value="NZ_JALBUT010000004.1"/>
</dbReference>
<evidence type="ECO:0000313" key="3">
    <source>
        <dbReference type="Proteomes" id="UP001275932"/>
    </source>
</evidence>
<accession>A0ABU4WFI8</accession>
<reference evidence="2 3" key="1">
    <citation type="submission" date="2022-03" db="EMBL/GenBank/DDBJ databases">
        <title>Novel taxa within the pig intestine.</title>
        <authorList>
            <person name="Wylensek D."/>
            <person name="Bishof K."/>
            <person name="Afrizal A."/>
            <person name="Clavel T."/>
        </authorList>
    </citation>
    <scope>NUCLEOTIDE SEQUENCE [LARGE SCALE GENOMIC DNA]</scope>
    <source>
        <strain evidence="2 3">CLA-KB-P66</strain>
    </source>
</reference>
<dbReference type="PANTHER" id="PTHR37423:SF2">
    <property type="entry name" value="MEMBRANE-BOUND LYTIC MUREIN TRANSGLYCOSYLASE C"/>
    <property type="match status" value="1"/>
</dbReference>
<dbReference type="InterPro" id="IPR011990">
    <property type="entry name" value="TPR-like_helical_dom_sf"/>
</dbReference>
<feature type="chain" id="PRO_5045804568" evidence="1">
    <location>
        <begin position="23"/>
        <end position="1013"/>
    </location>
</feature>
<proteinExistence type="predicted"/>
<dbReference type="Proteomes" id="UP001275932">
    <property type="component" value="Unassembled WGS sequence"/>
</dbReference>
<keyword evidence="1" id="KW-0732">Signal</keyword>
<comment type="caution">
    <text evidence="2">The sequence shown here is derived from an EMBL/GenBank/DDBJ whole genome shotgun (WGS) entry which is preliminary data.</text>
</comment>
<dbReference type="EMBL" id="JALBUT010000004">
    <property type="protein sequence ID" value="MDX8415322.1"/>
    <property type="molecule type" value="Genomic_DNA"/>
</dbReference>
<evidence type="ECO:0000256" key="1">
    <source>
        <dbReference type="SAM" id="SignalP"/>
    </source>
</evidence>
<gene>
    <name evidence="2" type="ORF">MOX91_03900</name>
</gene>
<protein>
    <submittedName>
        <fullName evidence="2">Tetratricopeptide repeat protein</fullName>
    </submittedName>
</protein>
<dbReference type="SUPFAM" id="SSF48452">
    <property type="entry name" value="TPR-like"/>
    <property type="match status" value="3"/>
</dbReference>
<dbReference type="Pfam" id="PF13432">
    <property type="entry name" value="TPR_16"/>
    <property type="match status" value="2"/>
</dbReference>
<name>A0ABU4WFI8_9BACT</name>
<keyword evidence="3" id="KW-1185">Reference proteome</keyword>
<evidence type="ECO:0000313" key="2">
    <source>
        <dbReference type="EMBL" id="MDX8415322.1"/>
    </source>
</evidence>
<dbReference type="PANTHER" id="PTHR37423">
    <property type="entry name" value="SOLUBLE LYTIC MUREIN TRANSGLYCOSYLASE-RELATED"/>
    <property type="match status" value="1"/>
</dbReference>
<sequence length="1013" mass="116706">MNKLLMVSAFAAISMSPFVIQAQSLSEKGVSELRDEANKFIEDQQFLMARPILEELVRRFSEMDDKSLLQDFYFFLGYSYVQEYQGMTSATYLESAIPYFDKLLKEFPGGERAATAIELKANCLRGLGKFSEEAETWGMKLESPYVEKLNNSERYAILKRIAQSYYNMKDWEKGEEWFKKMYSSPFANKEDKTYAAVALIRGYLAQEKFEEAKNYFSMLTNKVPARYDLALSVDFMTAGDKLVGEEKYALAALCYTFVLTKDQILEYFNDYKDKIDRKIASLKNMNSKHPDIPALEIKQKYAEANIKGISSIPDYRSQFLARKARNFFLTKRNYESFWAYRQLIDAYPDDKMIEDYFFAAFVCARQIGKESQIDALGNEYREKCADSKFEGKYLKDINLQYALFLLDKGKTDVEKREKFFTIAKESLKNEPDGDASGEYMFLMGREWLNSGEHTALRKYMSEFIEKNPDATPVDGALYWQMLSHLTKFEYSDAFKLASKLVENYPDSIYIEDATFRRAIAIFGDGQISDAAKYFNEFIENFEASGSKLIGEARLFLGDIAFMEQDYEKSYEEYMKVPDCADVSQKTIDAAFFQCSGMLEAAEKFDKQSEVLIRYLKEYPEGNLPMAYYLLAQPLFKQGRSADAVSGYMDSLKKFGGDSKNDSIDKIISSYPQFYSDAKIQLDATTDFLQKLVSDRKFFEMFVNDPAKRYQYTLKFPDVNPLVYAKFKIKMGEKKAEFDKEVLVENKPIVELLNLYKSQQAKFPKITPENFFNSLLNEAKSKGDKVLQHRMEMALDEIGKLKERPQMFSEEDFKGMPFKVVIWMGKCNEKYSLDSARSALQYVVDSDSDYRLEALIALAELEARNSNYEVANSLFKKVEEEFPLDEKATYAAIRQGEMFQKMGKIDEARNKFNDILRTPAWRGPAHAEALLKLGKLEEEQNNRKQALAYYTNCAAGFASCLDLAGEATLLGAKLAMSMGEVESAKEFLDPFLEDPTNKDSKFYKEIEDYRSSIK</sequence>
<dbReference type="Gene3D" id="1.25.40.10">
    <property type="entry name" value="Tetratricopeptide repeat domain"/>
    <property type="match status" value="4"/>
</dbReference>